<evidence type="ECO:0000313" key="3">
    <source>
        <dbReference type="EMBL" id="NMK38013.1"/>
    </source>
</evidence>
<name>A0A848EPR5_MEGEL</name>
<sequence length="385" mass="44970">MGLFDTFKKLFHHSIDNTSAAEQTLSRGNDSPVKITFSRDPPADSPSPDIVPLSVRLKKAVPTMRGLYPHEILMLEYAHTYSTDLSHQHFQGFWYYEYSVEHPGDVVKSLEKRGFIQPGNLRSAIQNQTVPVIKNELRAIGQKVSGKKADLIDRLLSNTSPEELEKKFPVRFYELTESGTQELTENQYVPYLHRHKYMSIWEMNDRLNHKNPHHLGFRDLIWQFFNEESLKHLHEGDMGLYRNTRLDMYEFLFEEKKYEQAFNLLCEVIAYDLSGMDNSEFSDIDEKFRLQLMLKYDFPYSQSNAKLPPAIKQWMANLQGRLELSDDALRERLLQQFESISLYRCIFTNAECVDIVMAELIDDADILDTIYHKAEARLRAQLKAI</sequence>
<dbReference type="AlphaFoldDB" id="A0A848EPR5"/>
<dbReference type="Pfam" id="PF02037">
    <property type="entry name" value="SAP"/>
    <property type="match status" value="1"/>
</dbReference>
<proteinExistence type="predicted"/>
<dbReference type="RefSeq" id="WP_169012982.1">
    <property type="nucleotide sequence ID" value="NZ_JABBJH010000001.1"/>
</dbReference>
<dbReference type="InterPro" id="IPR003034">
    <property type="entry name" value="SAP_dom"/>
</dbReference>
<dbReference type="EMBL" id="JABBJH010000001">
    <property type="protein sequence ID" value="NMK38013.1"/>
    <property type="molecule type" value="Genomic_DNA"/>
</dbReference>
<dbReference type="Proteomes" id="UP000536773">
    <property type="component" value="Unassembled WGS sequence"/>
</dbReference>
<gene>
    <name evidence="3" type="ORF">HG933_01100</name>
</gene>
<dbReference type="Gene3D" id="1.10.720.30">
    <property type="entry name" value="SAP domain"/>
    <property type="match status" value="1"/>
</dbReference>
<feature type="region of interest" description="Disordered" evidence="1">
    <location>
        <begin position="21"/>
        <end position="48"/>
    </location>
</feature>
<dbReference type="SUPFAM" id="SSF68906">
    <property type="entry name" value="SAP domain"/>
    <property type="match status" value="1"/>
</dbReference>
<dbReference type="InterPro" id="IPR036361">
    <property type="entry name" value="SAP_dom_sf"/>
</dbReference>
<dbReference type="PROSITE" id="PS50800">
    <property type="entry name" value="SAP"/>
    <property type="match status" value="1"/>
</dbReference>
<feature type="domain" description="SAP" evidence="2">
    <location>
        <begin position="125"/>
        <end position="159"/>
    </location>
</feature>
<comment type="caution">
    <text evidence="3">The sequence shown here is derived from an EMBL/GenBank/DDBJ whole genome shotgun (WGS) entry which is preliminary data.</text>
</comment>
<reference evidence="3 4" key="1">
    <citation type="submission" date="2020-04" db="EMBL/GenBank/DDBJ databases">
        <authorList>
            <person name="Hitch T.C.A."/>
            <person name="Wylensek D."/>
            <person name="Clavel T."/>
        </authorList>
    </citation>
    <scope>NUCLEOTIDE SEQUENCE [LARGE SCALE GENOMIC DNA]</scope>
    <source>
        <strain evidence="3 4">WCA-386-APC-2A</strain>
    </source>
</reference>
<organism evidence="3 4">
    <name type="scientific">Megasphaera elsdenii</name>
    <dbReference type="NCBI Taxonomy" id="907"/>
    <lineage>
        <taxon>Bacteria</taxon>
        <taxon>Bacillati</taxon>
        <taxon>Bacillota</taxon>
        <taxon>Negativicutes</taxon>
        <taxon>Veillonellales</taxon>
        <taxon>Veillonellaceae</taxon>
        <taxon>Megasphaera</taxon>
    </lineage>
</organism>
<evidence type="ECO:0000256" key="1">
    <source>
        <dbReference type="SAM" id="MobiDB-lite"/>
    </source>
</evidence>
<evidence type="ECO:0000259" key="2">
    <source>
        <dbReference type="PROSITE" id="PS50800"/>
    </source>
</evidence>
<protein>
    <submittedName>
        <fullName evidence="3">SAP domain-containing protein</fullName>
    </submittedName>
</protein>
<accession>A0A848EPR5</accession>
<evidence type="ECO:0000313" key="4">
    <source>
        <dbReference type="Proteomes" id="UP000536773"/>
    </source>
</evidence>
<dbReference type="SMART" id="SM00513">
    <property type="entry name" value="SAP"/>
    <property type="match status" value="1"/>
</dbReference>